<name>A0A834IFE8_RHYFE</name>
<proteinExistence type="predicted"/>
<evidence type="ECO:0000256" key="1">
    <source>
        <dbReference type="SAM" id="SignalP"/>
    </source>
</evidence>
<keyword evidence="1" id="KW-0732">Signal</keyword>
<dbReference type="AlphaFoldDB" id="A0A834IFE8"/>
<dbReference type="EMBL" id="JAACXV010000548">
    <property type="protein sequence ID" value="KAF7277638.1"/>
    <property type="molecule type" value="Genomic_DNA"/>
</dbReference>
<organism evidence="2 3">
    <name type="scientific">Rhynchophorus ferrugineus</name>
    <name type="common">Red palm weevil</name>
    <name type="synonym">Curculio ferrugineus</name>
    <dbReference type="NCBI Taxonomy" id="354439"/>
    <lineage>
        <taxon>Eukaryota</taxon>
        <taxon>Metazoa</taxon>
        <taxon>Ecdysozoa</taxon>
        <taxon>Arthropoda</taxon>
        <taxon>Hexapoda</taxon>
        <taxon>Insecta</taxon>
        <taxon>Pterygota</taxon>
        <taxon>Neoptera</taxon>
        <taxon>Endopterygota</taxon>
        <taxon>Coleoptera</taxon>
        <taxon>Polyphaga</taxon>
        <taxon>Cucujiformia</taxon>
        <taxon>Curculionidae</taxon>
        <taxon>Dryophthorinae</taxon>
        <taxon>Rhynchophorus</taxon>
    </lineage>
</organism>
<keyword evidence="3" id="KW-1185">Reference proteome</keyword>
<dbReference type="PROSITE" id="PS51257">
    <property type="entry name" value="PROKAR_LIPOPROTEIN"/>
    <property type="match status" value="1"/>
</dbReference>
<evidence type="ECO:0008006" key="4">
    <source>
        <dbReference type="Google" id="ProtNLM"/>
    </source>
</evidence>
<reference evidence="2" key="1">
    <citation type="submission" date="2020-08" db="EMBL/GenBank/DDBJ databases">
        <title>Genome sequencing and assembly of the red palm weevil Rhynchophorus ferrugineus.</title>
        <authorList>
            <person name="Dias G.B."/>
            <person name="Bergman C.M."/>
            <person name="Manee M."/>
        </authorList>
    </citation>
    <scope>NUCLEOTIDE SEQUENCE</scope>
    <source>
        <strain evidence="2">AA-2017</strain>
        <tissue evidence="2">Whole larva</tissue>
    </source>
</reference>
<protein>
    <recommendedName>
        <fullName evidence="4">Lipoprotein</fullName>
    </recommendedName>
</protein>
<gene>
    <name evidence="2" type="ORF">GWI33_002946</name>
</gene>
<comment type="caution">
    <text evidence="2">The sequence shown here is derived from an EMBL/GenBank/DDBJ whole genome shotgun (WGS) entry which is preliminary data.</text>
</comment>
<feature type="signal peptide" evidence="1">
    <location>
        <begin position="1"/>
        <end position="21"/>
    </location>
</feature>
<feature type="chain" id="PRO_5033045463" description="Lipoprotein" evidence="1">
    <location>
        <begin position="22"/>
        <end position="141"/>
    </location>
</feature>
<evidence type="ECO:0000313" key="2">
    <source>
        <dbReference type="EMBL" id="KAF7277638.1"/>
    </source>
</evidence>
<sequence length="141" mass="15393">MSKSIFFCLLASITVFTACQSTPNQYNGTSGYQIESQTSGVTTLSYTLSGQTSLEKNQAKLQRACQQVLGKNNTYKINILSQTEIANPAKEQIQQSVQIGQSRTSFGLSNMPSTNNDENYAALQGLETSPKTLTVIRYTCS</sequence>
<accession>A0A834IFE8</accession>
<dbReference type="Proteomes" id="UP000625711">
    <property type="component" value="Unassembled WGS sequence"/>
</dbReference>
<evidence type="ECO:0000313" key="3">
    <source>
        <dbReference type="Proteomes" id="UP000625711"/>
    </source>
</evidence>